<reference evidence="1" key="1">
    <citation type="journal article" date="2015" name="Nature">
        <title>Complex archaea that bridge the gap between prokaryotes and eukaryotes.</title>
        <authorList>
            <person name="Spang A."/>
            <person name="Saw J.H."/>
            <person name="Jorgensen S.L."/>
            <person name="Zaremba-Niedzwiedzka K."/>
            <person name="Martijn J."/>
            <person name="Lind A.E."/>
            <person name="van Eijk R."/>
            <person name="Schleper C."/>
            <person name="Guy L."/>
            <person name="Ettema T.J."/>
        </authorList>
    </citation>
    <scope>NUCLEOTIDE SEQUENCE</scope>
</reference>
<sequence length="210" mass="23644">MSQKTPDGRVSVKLPFSGLYNTVHDQMLDIALEQINDDEADDKPDMICTTNVRWAEVHLSYVQAYTKAAVEESGLDMAFEKIISPRDYSMGNDQIIVTFPLRDLEAAFNAMDDAGIQAWRELVEAELTERPGFIPFSAYSKDADEWGPVDTWDDAQRDLFFHFHAAPLIGDEYMLAERASEVIDDVIWKAVIDPSVVPGHVDYEAPEEPA</sequence>
<proteinExistence type="predicted"/>
<name>A0A0F9VTR7_9ZZZZ</name>
<dbReference type="AlphaFoldDB" id="A0A0F9VTR7"/>
<accession>A0A0F9VTR7</accession>
<dbReference type="EMBL" id="LAZR01000009">
    <property type="protein sequence ID" value="KKO08516.1"/>
    <property type="molecule type" value="Genomic_DNA"/>
</dbReference>
<organism evidence="1">
    <name type="scientific">marine sediment metagenome</name>
    <dbReference type="NCBI Taxonomy" id="412755"/>
    <lineage>
        <taxon>unclassified sequences</taxon>
        <taxon>metagenomes</taxon>
        <taxon>ecological metagenomes</taxon>
    </lineage>
</organism>
<gene>
    <name evidence="1" type="ORF">LCGC14_0044560</name>
</gene>
<protein>
    <submittedName>
        <fullName evidence="1">Uncharacterized protein</fullName>
    </submittedName>
</protein>
<evidence type="ECO:0000313" key="1">
    <source>
        <dbReference type="EMBL" id="KKO08516.1"/>
    </source>
</evidence>
<comment type="caution">
    <text evidence="1">The sequence shown here is derived from an EMBL/GenBank/DDBJ whole genome shotgun (WGS) entry which is preliminary data.</text>
</comment>